<proteinExistence type="predicted"/>
<dbReference type="PROSITE" id="PS50157">
    <property type="entry name" value="ZINC_FINGER_C2H2_2"/>
    <property type="match status" value="15"/>
</dbReference>
<feature type="region of interest" description="Disordered" evidence="9">
    <location>
        <begin position="550"/>
        <end position="577"/>
    </location>
</feature>
<feature type="domain" description="C2H2-type" evidence="10">
    <location>
        <begin position="693"/>
        <end position="720"/>
    </location>
</feature>
<feature type="compositionally biased region" description="Basic and acidic residues" evidence="9">
    <location>
        <begin position="148"/>
        <end position="174"/>
    </location>
</feature>
<dbReference type="PANTHER" id="PTHR16515">
    <property type="entry name" value="PR DOMAIN ZINC FINGER PROTEIN"/>
    <property type="match status" value="1"/>
</dbReference>
<feature type="compositionally biased region" description="Polar residues" evidence="9">
    <location>
        <begin position="550"/>
        <end position="564"/>
    </location>
</feature>
<dbReference type="SUPFAM" id="SSF57667">
    <property type="entry name" value="beta-beta-alpha zinc fingers"/>
    <property type="match status" value="9"/>
</dbReference>
<dbReference type="Ensembl" id="ENSORLT00015034853.1">
    <property type="protein sequence ID" value="ENSORLP00015017717.1"/>
    <property type="gene ID" value="ENSORLG00015018781.1"/>
</dbReference>
<evidence type="ECO:0000256" key="6">
    <source>
        <dbReference type="ARBA" id="ARBA00023242"/>
    </source>
</evidence>
<evidence type="ECO:0000256" key="4">
    <source>
        <dbReference type="ARBA" id="ARBA00022771"/>
    </source>
</evidence>
<dbReference type="InterPro" id="IPR013087">
    <property type="entry name" value="Znf_C2H2_type"/>
</dbReference>
<evidence type="ECO:0000256" key="5">
    <source>
        <dbReference type="ARBA" id="ARBA00022833"/>
    </source>
</evidence>
<evidence type="ECO:0000256" key="2">
    <source>
        <dbReference type="ARBA" id="ARBA00022723"/>
    </source>
</evidence>
<comment type="subcellular location">
    <subcellularLocation>
        <location evidence="1">Nucleus</location>
    </subcellularLocation>
</comment>
<feature type="domain" description="C2H2-type" evidence="10">
    <location>
        <begin position="582"/>
        <end position="609"/>
    </location>
</feature>
<keyword evidence="2" id="KW-0479">Metal-binding</keyword>
<feature type="domain" description="C2H2-type" evidence="10">
    <location>
        <begin position="226"/>
        <end position="253"/>
    </location>
</feature>
<dbReference type="InterPro" id="IPR036236">
    <property type="entry name" value="Znf_C2H2_sf"/>
</dbReference>
<reference key="1">
    <citation type="journal article" date="2007" name="Nature">
        <title>The medaka draft genome and insights into vertebrate genome evolution.</title>
        <authorList>
            <person name="Kasahara M."/>
            <person name="Naruse K."/>
            <person name="Sasaki S."/>
            <person name="Nakatani Y."/>
            <person name="Qu W."/>
            <person name="Ahsan B."/>
            <person name="Yamada T."/>
            <person name="Nagayasu Y."/>
            <person name="Doi K."/>
            <person name="Kasai Y."/>
            <person name="Jindo T."/>
            <person name="Kobayashi D."/>
            <person name="Shimada A."/>
            <person name="Toyoda A."/>
            <person name="Kuroki Y."/>
            <person name="Fujiyama A."/>
            <person name="Sasaki T."/>
            <person name="Shimizu A."/>
            <person name="Asakawa S."/>
            <person name="Shimizu N."/>
            <person name="Hashimoto S."/>
            <person name="Yang J."/>
            <person name="Lee Y."/>
            <person name="Matsushima K."/>
            <person name="Sugano S."/>
            <person name="Sakaizumi M."/>
            <person name="Narita T."/>
            <person name="Ohishi K."/>
            <person name="Haga S."/>
            <person name="Ohta F."/>
            <person name="Nomoto H."/>
            <person name="Nogata K."/>
            <person name="Morishita T."/>
            <person name="Endo T."/>
            <person name="Shin-I T."/>
            <person name="Takeda H."/>
            <person name="Morishita S."/>
            <person name="Kohara Y."/>
        </authorList>
    </citation>
    <scope>NUCLEOTIDE SEQUENCE [LARGE SCALE GENOMIC DNA]</scope>
    <source>
        <strain>Hd-rR</strain>
    </source>
</reference>
<keyword evidence="5" id="KW-0862">Zinc</keyword>
<name>A0A3P9ICD1_ORYLA</name>
<evidence type="ECO:0000256" key="1">
    <source>
        <dbReference type="ARBA" id="ARBA00004123"/>
    </source>
</evidence>
<feature type="compositionally biased region" description="Polar residues" evidence="9">
    <location>
        <begin position="876"/>
        <end position="885"/>
    </location>
</feature>
<organism evidence="11 12">
    <name type="scientific">Oryzias latipes</name>
    <name type="common">Japanese rice fish</name>
    <name type="synonym">Japanese killifish</name>
    <dbReference type="NCBI Taxonomy" id="8090"/>
    <lineage>
        <taxon>Eukaryota</taxon>
        <taxon>Metazoa</taxon>
        <taxon>Chordata</taxon>
        <taxon>Craniata</taxon>
        <taxon>Vertebrata</taxon>
        <taxon>Euteleostomi</taxon>
        <taxon>Actinopterygii</taxon>
        <taxon>Neopterygii</taxon>
        <taxon>Teleostei</taxon>
        <taxon>Neoteleostei</taxon>
        <taxon>Acanthomorphata</taxon>
        <taxon>Ovalentaria</taxon>
        <taxon>Atherinomorphae</taxon>
        <taxon>Beloniformes</taxon>
        <taxon>Adrianichthyidae</taxon>
        <taxon>Oryziinae</taxon>
        <taxon>Oryzias</taxon>
    </lineage>
</organism>
<feature type="domain" description="C2H2-type" evidence="10">
    <location>
        <begin position="474"/>
        <end position="501"/>
    </location>
</feature>
<feature type="region of interest" description="Disordered" evidence="9">
    <location>
        <begin position="438"/>
        <end position="472"/>
    </location>
</feature>
<feature type="domain" description="C2H2-type" evidence="10">
    <location>
        <begin position="410"/>
        <end position="437"/>
    </location>
</feature>
<sequence>MAAADPAKSPERLKTSDREVEASVEEAEAAGSTCSAVPSDEAPAAGRPAKDGGGADVGSACVNNASLSEVCVESGAGADKTQERAAAEKMAEAPSGAKRAFDWSEAEEEDDERAKAVTEECGQSDATESAEEVQQEGPADNTTTAGEKPAKEEHLHCDAAKDSAAKAVGVREGEEAGPDEGEAVQLSPKQKKFTLECKDCGKKFDRRETFQLHRHFHMHEDELTPLTCKECGLTFQHRSSLIKHRNQHKGKEEQLLSSRKEEGRFQCAECLRIFLSTDKLRDHNCSSTVEKPYHCPLCRQDFQFKVSVTKHMSKHMMTRSNNHIFKCQECSQIFPNATALRFHQKCHPALKPYECPECGMVFKHYSVMEDHRRKHADNSRSHTCSICGKAFKYGSLLHQHQYLHTGQKPFRCPECGKKFAFAQNMKAHCRQHRLRQNNSLCEPPGKQPPATVRDPVKGAGKENSHQSEEPKHTFNCPLCPQTFSVPANLRAHMLIHEAEYEKLERSPRPPTENNKVWEKGHTCPYCPSIFREQSSLKFHCLSVHKSAGQSLEASPASPQKQLSAVGSDGVQEKLKGESAKSHKCPECEKTFRHRSVLELHMRIHSKDKPYQCKVCGKGFRFSSYLQQHLIIHTGKKPYKCPDCGKDFAFLQNMRTHQRLHQEKPFRCTHCRKGYSDEAQLQHHMLSHNGDKPHKCELCDKSFGLAYLLRDHMNTHTGERPHRCDECHKTFSWFSSLLVHQKIHSRKKQSLGQMKGRGRRPGRPVWGWSRPTGASETGAAQHPGLYPVPTLTEAELLRRAPQPPSSMLPSRLDLQNRHPKEPWLPEAQPVQWKVDSGEVTPISALQQQHAPQQFDSAAQAGLQQQRSSGWAEMLTPTGPSSGQSADSHAKESASHPANLPKTPILSTLGELRQHMPSSWSATPTSGGPVPSTSVQQDFLIPSSSYTDGAALWSIRPSVNAQISPNKHGQDPQLLRWASGPVAPLKEPSTPTKKEDRVWDLAGPQVLSLTVSQPDKPWTSGLAGVSTSAQIDQSSALPISTAPHGVGSTLWDIQSPPGVPKTLNSTEKLLNNQDFQLQQKQVSAGWANMQPAAQKAPISLPYEPHRFGQPMASTVWGFQSNPVGPQALLSGPLKAGGAQEQQPMVTGTQIIINQPSPFFSPPLAPLPPLGLPGPHPLHSVALPRPPHPNLFFTPQAVMSERPHMPQTLPLPQLAPQAEPHKLGPRLPFGPERLLQCMICGCSLPRELDLQMHYLQHAQGEI</sequence>
<reference evidence="11 12" key="2">
    <citation type="submission" date="2017-04" db="EMBL/GenBank/DDBJ databases">
        <title>CpG methylation of centromeres and impact of large insertions on vertebrate speciation.</title>
        <authorList>
            <person name="Ichikawa K."/>
            <person name="Yoshimura J."/>
            <person name="Morishita S."/>
        </authorList>
    </citation>
    <scope>NUCLEOTIDE SEQUENCE</scope>
    <source>
        <strain evidence="11 12">HSOK</strain>
    </source>
</reference>
<dbReference type="FunFam" id="3.30.160.60:FF:000100">
    <property type="entry name" value="Zinc finger 45-like"/>
    <property type="match status" value="2"/>
</dbReference>
<dbReference type="Pfam" id="PF00096">
    <property type="entry name" value="zf-C2H2"/>
    <property type="match status" value="9"/>
</dbReference>
<dbReference type="SMART" id="SM00355">
    <property type="entry name" value="ZnF_C2H2"/>
    <property type="match status" value="16"/>
</dbReference>
<evidence type="ECO:0000313" key="11">
    <source>
        <dbReference type="Ensembl" id="ENSORLP00015017717.1"/>
    </source>
</evidence>
<protein>
    <recommendedName>
        <fullName evidence="7">Zinc finger protein 865</fullName>
    </recommendedName>
</protein>
<feature type="region of interest" description="Disordered" evidence="9">
    <location>
        <begin position="1"/>
        <end position="60"/>
    </location>
</feature>
<reference evidence="11" key="3">
    <citation type="submission" date="2025-08" db="UniProtKB">
        <authorList>
            <consortium name="Ensembl"/>
        </authorList>
    </citation>
    <scope>IDENTIFICATION</scope>
    <source>
        <strain evidence="11">HSOK</strain>
    </source>
</reference>
<dbReference type="Gene3D" id="3.30.160.60">
    <property type="entry name" value="Classic Zinc Finger"/>
    <property type="match status" value="12"/>
</dbReference>
<keyword evidence="3" id="KW-0677">Repeat</keyword>
<feature type="region of interest" description="Disordered" evidence="9">
    <location>
        <begin position="73"/>
        <end position="187"/>
    </location>
</feature>
<dbReference type="FunFam" id="3.30.160.60:FF:000671">
    <property type="entry name" value="Zinc finger protein 26"/>
    <property type="match status" value="1"/>
</dbReference>
<feature type="domain" description="C2H2-type" evidence="10">
    <location>
        <begin position="325"/>
        <end position="352"/>
    </location>
</feature>
<keyword evidence="6" id="KW-0539">Nucleus</keyword>
<feature type="region of interest" description="Disordered" evidence="9">
    <location>
        <begin position="846"/>
        <end position="934"/>
    </location>
</feature>
<keyword evidence="4 8" id="KW-0863">Zinc-finger</keyword>
<feature type="domain" description="C2H2-type" evidence="10">
    <location>
        <begin position="665"/>
        <end position="692"/>
    </location>
</feature>
<dbReference type="PROSITE" id="PS00028">
    <property type="entry name" value="ZINC_FINGER_C2H2_1"/>
    <property type="match status" value="16"/>
</dbReference>
<dbReference type="PANTHER" id="PTHR16515:SF57">
    <property type="entry name" value="ZINC FINGER PROTEIN 154-LIKE"/>
    <property type="match status" value="1"/>
</dbReference>
<feature type="domain" description="C2H2-type" evidence="10">
    <location>
        <begin position="610"/>
        <end position="637"/>
    </location>
</feature>
<dbReference type="Pfam" id="PF13912">
    <property type="entry name" value="zf-C2H2_6"/>
    <property type="match status" value="1"/>
</dbReference>
<evidence type="ECO:0000313" key="12">
    <source>
        <dbReference type="Proteomes" id="UP000265200"/>
    </source>
</evidence>
<feature type="region of interest" description="Disordered" evidence="9">
    <location>
        <begin position="745"/>
        <end position="785"/>
    </location>
</feature>
<evidence type="ECO:0000256" key="9">
    <source>
        <dbReference type="SAM" id="MobiDB-lite"/>
    </source>
</evidence>
<feature type="region of interest" description="Disordered" evidence="9">
    <location>
        <begin position="800"/>
        <end position="821"/>
    </location>
</feature>
<dbReference type="FunFam" id="3.30.160.60:FF:000446">
    <property type="entry name" value="Zinc finger protein"/>
    <property type="match status" value="1"/>
</dbReference>
<feature type="compositionally biased region" description="Polar residues" evidence="9">
    <location>
        <begin position="914"/>
        <end position="934"/>
    </location>
</feature>
<feature type="domain" description="C2H2-type" evidence="10">
    <location>
        <begin position="265"/>
        <end position="292"/>
    </location>
</feature>
<dbReference type="Proteomes" id="UP000265200">
    <property type="component" value="Chromosome 16"/>
</dbReference>
<dbReference type="FunFam" id="3.30.160.60:FF:000145">
    <property type="entry name" value="Zinc finger protein 574"/>
    <property type="match status" value="1"/>
</dbReference>
<dbReference type="FunFam" id="3.30.160.60:FF:000065">
    <property type="entry name" value="B-cell CLL/lymphoma 6, member B"/>
    <property type="match status" value="2"/>
</dbReference>
<feature type="domain" description="C2H2-type" evidence="10">
    <location>
        <begin position="195"/>
        <end position="222"/>
    </location>
</feature>
<evidence type="ECO:0000256" key="8">
    <source>
        <dbReference type="PROSITE-ProRule" id="PRU00042"/>
    </source>
</evidence>
<reference evidence="11" key="4">
    <citation type="submission" date="2025-09" db="UniProtKB">
        <authorList>
            <consortium name="Ensembl"/>
        </authorList>
    </citation>
    <scope>IDENTIFICATION</scope>
    <source>
        <strain evidence="11">HSOK</strain>
    </source>
</reference>
<feature type="domain" description="C2H2-type" evidence="10">
    <location>
        <begin position="382"/>
        <end position="409"/>
    </location>
</feature>
<dbReference type="AlphaFoldDB" id="A0A3P9ICD1"/>
<feature type="compositionally biased region" description="Polar residues" evidence="9">
    <location>
        <begin position="846"/>
        <end position="867"/>
    </location>
</feature>
<dbReference type="GO" id="GO:0005634">
    <property type="term" value="C:nucleus"/>
    <property type="evidence" value="ECO:0007669"/>
    <property type="project" value="UniProtKB-SubCell"/>
</dbReference>
<evidence type="ECO:0000259" key="10">
    <source>
        <dbReference type="PROSITE" id="PS50157"/>
    </source>
</evidence>
<dbReference type="InterPro" id="IPR050331">
    <property type="entry name" value="Zinc_finger"/>
</dbReference>
<evidence type="ECO:0000256" key="3">
    <source>
        <dbReference type="ARBA" id="ARBA00022737"/>
    </source>
</evidence>
<accession>A0A3P9ICD1</accession>
<feature type="compositionally biased region" description="Basic and acidic residues" evidence="9">
    <location>
        <begin position="8"/>
        <end position="21"/>
    </location>
</feature>
<dbReference type="FunFam" id="3.30.160.60:FF:000690">
    <property type="entry name" value="Zinc finger protein 354C"/>
    <property type="match status" value="1"/>
</dbReference>
<feature type="domain" description="C2H2-type" evidence="10">
    <location>
        <begin position="353"/>
        <end position="380"/>
    </location>
</feature>
<feature type="domain" description="C2H2-type" evidence="10">
    <location>
        <begin position="293"/>
        <end position="320"/>
    </location>
</feature>
<feature type="domain" description="C2H2-type" evidence="10">
    <location>
        <begin position="721"/>
        <end position="748"/>
    </location>
</feature>
<dbReference type="FunFam" id="3.30.160.60:FF:001498">
    <property type="entry name" value="Zinc finger protein 404"/>
    <property type="match status" value="1"/>
</dbReference>
<feature type="compositionally biased region" description="Basic and acidic residues" evidence="9">
    <location>
        <begin position="80"/>
        <end position="91"/>
    </location>
</feature>
<dbReference type="GO" id="GO:0008270">
    <property type="term" value="F:zinc ion binding"/>
    <property type="evidence" value="ECO:0007669"/>
    <property type="project" value="UniProtKB-KW"/>
</dbReference>
<feature type="domain" description="C2H2-type" evidence="10">
    <location>
        <begin position="638"/>
        <end position="665"/>
    </location>
</feature>
<feature type="compositionally biased region" description="Basic and acidic residues" evidence="9">
    <location>
        <begin position="454"/>
        <end position="472"/>
    </location>
</feature>
<evidence type="ECO:0000256" key="7">
    <source>
        <dbReference type="ARBA" id="ARBA00068876"/>
    </source>
</evidence>